<accession>A0A075USG6</accession>
<dbReference type="NCBIfam" id="TIGR02937">
    <property type="entry name" value="sigma70-ECF"/>
    <property type="match status" value="1"/>
</dbReference>
<keyword evidence="4" id="KW-0804">Transcription</keyword>
<evidence type="ECO:0000259" key="6">
    <source>
        <dbReference type="Pfam" id="PF08281"/>
    </source>
</evidence>
<comment type="similarity">
    <text evidence="1">Belongs to the sigma-70 factor family. ECF subfamily.</text>
</comment>
<dbReference type="HOGENOM" id="CLU_047691_9_3_11"/>
<dbReference type="GO" id="GO:0003677">
    <property type="term" value="F:DNA binding"/>
    <property type="evidence" value="ECO:0007669"/>
    <property type="project" value="InterPro"/>
</dbReference>
<dbReference type="Gene3D" id="1.10.1740.10">
    <property type="match status" value="1"/>
</dbReference>
<feature type="domain" description="RNA polymerase sigma factor 70 region 4 type 2" evidence="6">
    <location>
        <begin position="109"/>
        <end position="160"/>
    </location>
</feature>
<dbReference type="InterPro" id="IPR013324">
    <property type="entry name" value="RNA_pol_sigma_r3/r4-like"/>
</dbReference>
<dbReference type="InterPro" id="IPR039425">
    <property type="entry name" value="RNA_pol_sigma-70-like"/>
</dbReference>
<evidence type="ECO:0000256" key="4">
    <source>
        <dbReference type="ARBA" id="ARBA00023163"/>
    </source>
</evidence>
<evidence type="ECO:0000259" key="5">
    <source>
        <dbReference type="Pfam" id="PF04542"/>
    </source>
</evidence>
<evidence type="ECO:0000256" key="3">
    <source>
        <dbReference type="ARBA" id="ARBA00023082"/>
    </source>
</evidence>
<dbReference type="InterPro" id="IPR013325">
    <property type="entry name" value="RNA_pol_sigma_r2"/>
</dbReference>
<evidence type="ECO:0000256" key="1">
    <source>
        <dbReference type="ARBA" id="ARBA00010641"/>
    </source>
</evidence>
<dbReference type="InterPro" id="IPR013249">
    <property type="entry name" value="RNA_pol_sigma70_r4_t2"/>
</dbReference>
<dbReference type="Proteomes" id="UP000028492">
    <property type="component" value="Chromosome"/>
</dbReference>
<keyword evidence="8" id="KW-1185">Reference proteome</keyword>
<name>A0A075USG6_9PSEU</name>
<gene>
    <name evidence="7" type="ORF">AJAP_12595</name>
</gene>
<dbReference type="RefSeq" id="WP_038510860.1">
    <property type="nucleotide sequence ID" value="NZ_CP008953.1"/>
</dbReference>
<evidence type="ECO:0000313" key="8">
    <source>
        <dbReference type="Proteomes" id="UP000028492"/>
    </source>
</evidence>
<dbReference type="Pfam" id="PF04542">
    <property type="entry name" value="Sigma70_r2"/>
    <property type="match status" value="1"/>
</dbReference>
<evidence type="ECO:0000256" key="2">
    <source>
        <dbReference type="ARBA" id="ARBA00023015"/>
    </source>
</evidence>
<dbReference type="SUPFAM" id="SSF88946">
    <property type="entry name" value="Sigma2 domain of RNA polymerase sigma factors"/>
    <property type="match status" value="1"/>
</dbReference>
<sequence>MTDQAAFATIYRQHSVPIFRYLRMRVPSAAAAEDLTSEAFLRAWRKLPDFQPGVGSFTGWLYTIADNLARDYRKSARYRRELLDGEDHDGPDHLGGAEQLALARIEAAALRRSLADLSEPQRQCLLLRFFAGLTVAEVAEAMNKNPNSVRALQHRAVRALATSMAGFATEGR</sequence>
<protein>
    <submittedName>
        <fullName evidence="7">Uncharacterized protein</fullName>
    </submittedName>
</protein>
<organism evidence="7 8">
    <name type="scientific">Amycolatopsis japonica</name>
    <dbReference type="NCBI Taxonomy" id="208439"/>
    <lineage>
        <taxon>Bacteria</taxon>
        <taxon>Bacillati</taxon>
        <taxon>Actinomycetota</taxon>
        <taxon>Actinomycetes</taxon>
        <taxon>Pseudonocardiales</taxon>
        <taxon>Pseudonocardiaceae</taxon>
        <taxon>Amycolatopsis</taxon>
        <taxon>Amycolatopsis japonica group</taxon>
    </lineage>
</organism>
<dbReference type="STRING" id="208439.AJAP_12595"/>
<dbReference type="PANTHER" id="PTHR43133:SF57">
    <property type="entry name" value="RNA POLYMERASE SIGMA-70 FACTOR"/>
    <property type="match status" value="1"/>
</dbReference>
<dbReference type="CDD" id="cd06171">
    <property type="entry name" value="Sigma70_r4"/>
    <property type="match status" value="1"/>
</dbReference>
<dbReference type="AlphaFoldDB" id="A0A075USG6"/>
<dbReference type="Gene3D" id="1.10.10.10">
    <property type="entry name" value="Winged helix-like DNA-binding domain superfamily/Winged helix DNA-binding domain"/>
    <property type="match status" value="1"/>
</dbReference>
<dbReference type="EMBL" id="CP008953">
    <property type="protein sequence ID" value="AIG75401.1"/>
    <property type="molecule type" value="Genomic_DNA"/>
</dbReference>
<feature type="domain" description="RNA polymerase sigma-70 region 2" evidence="5">
    <location>
        <begin position="10"/>
        <end position="77"/>
    </location>
</feature>
<dbReference type="eggNOG" id="COG1595">
    <property type="taxonomic scope" value="Bacteria"/>
</dbReference>
<dbReference type="InterPro" id="IPR007627">
    <property type="entry name" value="RNA_pol_sigma70_r2"/>
</dbReference>
<dbReference type="InterPro" id="IPR014284">
    <property type="entry name" value="RNA_pol_sigma-70_dom"/>
</dbReference>
<evidence type="ECO:0000313" key="7">
    <source>
        <dbReference type="EMBL" id="AIG75401.1"/>
    </source>
</evidence>
<dbReference type="PANTHER" id="PTHR43133">
    <property type="entry name" value="RNA POLYMERASE ECF-TYPE SIGMA FACTO"/>
    <property type="match status" value="1"/>
</dbReference>
<dbReference type="Pfam" id="PF08281">
    <property type="entry name" value="Sigma70_r4_2"/>
    <property type="match status" value="1"/>
</dbReference>
<proteinExistence type="inferred from homology"/>
<dbReference type="SUPFAM" id="SSF88659">
    <property type="entry name" value="Sigma3 and sigma4 domains of RNA polymerase sigma factors"/>
    <property type="match status" value="1"/>
</dbReference>
<reference evidence="7 8" key="1">
    <citation type="journal article" date="2014" name="J. Biotechnol.">
        <title>Complete genome sequence of the actinobacterium Amycolatopsis japonica MG417-CF17(T) (=DSM 44213T) producing (S,S)-N,N'-ethylenediaminedisuccinic acid.</title>
        <authorList>
            <person name="Stegmann E."/>
            <person name="Albersmeier A."/>
            <person name="Spohn M."/>
            <person name="Gert H."/>
            <person name="Weber T."/>
            <person name="Wohlleben W."/>
            <person name="Kalinowski J."/>
            <person name="Ruckert C."/>
        </authorList>
    </citation>
    <scope>NUCLEOTIDE SEQUENCE [LARGE SCALE GENOMIC DNA]</scope>
    <source>
        <strain evidence="8">MG417-CF17 (DSM 44213)</strain>
    </source>
</reference>
<keyword evidence="2" id="KW-0805">Transcription regulation</keyword>
<dbReference type="KEGG" id="aja:AJAP_12595"/>
<keyword evidence="3" id="KW-0731">Sigma factor</keyword>
<dbReference type="GO" id="GO:0006352">
    <property type="term" value="P:DNA-templated transcription initiation"/>
    <property type="evidence" value="ECO:0007669"/>
    <property type="project" value="InterPro"/>
</dbReference>
<dbReference type="InterPro" id="IPR036388">
    <property type="entry name" value="WH-like_DNA-bd_sf"/>
</dbReference>
<dbReference type="GO" id="GO:0016987">
    <property type="term" value="F:sigma factor activity"/>
    <property type="evidence" value="ECO:0007669"/>
    <property type="project" value="UniProtKB-KW"/>
</dbReference>